<dbReference type="Gene3D" id="3.40.190.170">
    <property type="entry name" value="Bacterial extracellular solute-binding protein, family 7"/>
    <property type="match status" value="1"/>
</dbReference>
<keyword evidence="4" id="KW-0472">Membrane</keyword>
<name>A0A2A5WSI2_9GAMM</name>
<dbReference type="GO" id="GO:0055085">
    <property type="term" value="P:transmembrane transport"/>
    <property type="evidence" value="ECO:0007669"/>
    <property type="project" value="InterPro"/>
</dbReference>
<organism evidence="5 6">
    <name type="scientific">OM182 bacterium MED-G24</name>
    <dbReference type="NCBI Taxonomy" id="1986255"/>
    <lineage>
        <taxon>Bacteria</taxon>
        <taxon>Pseudomonadati</taxon>
        <taxon>Pseudomonadota</taxon>
        <taxon>Gammaproteobacteria</taxon>
        <taxon>OMG group</taxon>
        <taxon>OM182 clade</taxon>
    </lineage>
</organism>
<feature type="binding site" evidence="3">
    <location>
        <position position="241"/>
    </location>
    <ligand>
        <name>substrate</name>
    </ligand>
</feature>
<dbReference type="InterPro" id="IPR026289">
    <property type="entry name" value="SBP_TakP-like"/>
</dbReference>
<dbReference type="AlphaFoldDB" id="A0A2A5WSI2"/>
<evidence type="ECO:0000256" key="1">
    <source>
        <dbReference type="ARBA" id="ARBA00022729"/>
    </source>
</evidence>
<dbReference type="Proteomes" id="UP000219327">
    <property type="component" value="Unassembled WGS sequence"/>
</dbReference>
<keyword evidence="4" id="KW-1133">Transmembrane helix</keyword>
<feature type="binding site" evidence="3">
    <location>
        <position position="267"/>
    </location>
    <ligand>
        <name>substrate</name>
    </ligand>
</feature>
<accession>A0A2A5WSI2</accession>
<dbReference type="PIRSF" id="PIRSF039026">
    <property type="entry name" value="SiaP"/>
    <property type="match status" value="1"/>
</dbReference>
<feature type="binding site" evidence="2">
    <location>
        <position position="204"/>
    </location>
    <ligand>
        <name>substrate</name>
    </ligand>
</feature>
<feature type="binding site" evidence="2">
    <location>
        <position position="183"/>
    </location>
    <ligand>
        <name>substrate</name>
    </ligand>
</feature>
<feature type="transmembrane region" description="Helical" evidence="4">
    <location>
        <begin position="22"/>
        <end position="40"/>
    </location>
</feature>
<dbReference type="GO" id="GO:0031317">
    <property type="term" value="C:tripartite ATP-independent periplasmic transporter complex"/>
    <property type="evidence" value="ECO:0007669"/>
    <property type="project" value="InterPro"/>
</dbReference>
<dbReference type="Gene3D" id="3.40.190.10">
    <property type="entry name" value="Periplasmic binding protein-like II"/>
    <property type="match status" value="1"/>
</dbReference>
<evidence type="ECO:0000313" key="6">
    <source>
        <dbReference type="Proteomes" id="UP000219327"/>
    </source>
</evidence>
<dbReference type="PANTHER" id="PTHR33376:SF5">
    <property type="entry name" value="EXTRACYTOPLASMIC SOLUTE RECEPTOR PROTEIN"/>
    <property type="match status" value="1"/>
</dbReference>
<feature type="binding site" evidence="3">
    <location>
        <position position="242"/>
    </location>
    <ligand>
        <name>Na(+)</name>
        <dbReference type="ChEBI" id="CHEBI:29101"/>
    </ligand>
</feature>
<dbReference type="InterPro" id="IPR038404">
    <property type="entry name" value="TRAP_DctP_sf"/>
</dbReference>
<keyword evidence="4" id="KW-0812">Transmembrane</keyword>
<comment type="caution">
    <text evidence="5">The sequence shown here is derived from an EMBL/GenBank/DDBJ whole genome shotgun (WGS) entry which is preliminary data.</text>
</comment>
<protein>
    <submittedName>
        <fullName evidence="5">C4-dicarboxylate ABC transporter</fullName>
    </submittedName>
</protein>
<keyword evidence="1" id="KW-0732">Signal</keyword>
<evidence type="ECO:0000313" key="5">
    <source>
        <dbReference type="EMBL" id="PDH39233.1"/>
    </source>
</evidence>
<reference evidence="5 6" key="1">
    <citation type="submission" date="2017-08" db="EMBL/GenBank/DDBJ databases">
        <title>Fine stratification of microbial communities through a metagenomic profile of the photic zone.</title>
        <authorList>
            <person name="Haro-Moreno J.M."/>
            <person name="Lopez-Perez M."/>
            <person name="De La Torre J."/>
            <person name="Picazo A."/>
            <person name="Camacho A."/>
            <person name="Rodriguez-Valera F."/>
        </authorList>
    </citation>
    <scope>NUCLEOTIDE SEQUENCE [LARGE SCALE GENOMIC DNA]</scope>
    <source>
        <strain evidence="5">MED-G24</strain>
    </source>
</reference>
<keyword evidence="3" id="KW-0479">Metal-binding</keyword>
<dbReference type="Pfam" id="PF03480">
    <property type="entry name" value="DctP"/>
    <property type="match status" value="1"/>
</dbReference>
<dbReference type="GO" id="GO:0046872">
    <property type="term" value="F:metal ion binding"/>
    <property type="evidence" value="ECO:0007669"/>
    <property type="project" value="UniProtKB-KW"/>
</dbReference>
<proteinExistence type="predicted"/>
<evidence type="ECO:0000256" key="4">
    <source>
        <dbReference type="SAM" id="Phobius"/>
    </source>
</evidence>
<evidence type="ECO:0000256" key="3">
    <source>
        <dbReference type="PIRSR" id="PIRSR039026-2"/>
    </source>
</evidence>
<dbReference type="CDD" id="cd13604">
    <property type="entry name" value="PBP2_TRAP_ketoacid_lactate_like"/>
    <property type="match status" value="1"/>
</dbReference>
<dbReference type="InterPro" id="IPR018389">
    <property type="entry name" value="DctP_fam"/>
</dbReference>
<evidence type="ECO:0000256" key="2">
    <source>
        <dbReference type="PIRSR" id="PIRSR039026-1"/>
    </source>
</evidence>
<sequence>MSDQQENQVSATVASVWTNRTAGFAVLIAFIAGLVGALVLRDHDRSTAVVAETSPRSSIYWRVPVAFNTNLPGLGENVLRIAADSDAISDGRIRFEVFEPGMLIPPFSITEGVRDGKIKAGYTWLGYDQGRIPATPLVSAVPFGMEPWEFTAWYYEDEGQALTEALYEPHFVHPILCGIVGPETAGWFREPVTSLSDLEGLKIRFAGLGGRVLQELGASVTMIPGGEIFQALEKGAIDATEYSMPAVDQKLGFDRIASFNYFPGWHQTFTASYLVVNLSTWRALHPADQALIDTVCTAGVIRNLSRGESLQGEVLQGFPAKGVSPRKLSVEILEQLAAVTEQVLIEEAANDEDFDRIWESQKRFLRSYRVWKDHAYLPRDFGQ</sequence>
<dbReference type="EMBL" id="NTKD01000027">
    <property type="protein sequence ID" value="PDH39233.1"/>
    <property type="molecule type" value="Genomic_DNA"/>
</dbReference>
<gene>
    <name evidence="5" type="ORF">CNE99_05955</name>
</gene>
<dbReference type="PANTHER" id="PTHR33376">
    <property type="match status" value="1"/>
</dbReference>